<accession>A0AB33IWY8</accession>
<dbReference type="AlphaFoldDB" id="A0AB33IWY8"/>
<proteinExistence type="predicted"/>
<dbReference type="InterPro" id="IPR001478">
    <property type="entry name" value="PDZ"/>
</dbReference>
<dbReference type="InterPro" id="IPR036034">
    <property type="entry name" value="PDZ_sf"/>
</dbReference>
<evidence type="ECO:0000313" key="2">
    <source>
        <dbReference type="EMBL" id="BFO70605.1"/>
    </source>
</evidence>
<sequence length="616" mass="69907">MQKAKTGGGAGNIIVPLIYDKTSINLGTHKTQYPYAPVIKLRDILDRHADGLLGIKDLDSRPYKLDFEHNQLILLDSLPHDLSSWQSVPIRYENSRLYIKLSVVIDNQNITGWYLIDTGSSGTIDFTAHTSSLYRLDSIPRKKRITDITNFGVGNKEQEYVVDMKSDQIILVRDTLHNITIGYIPEGVGAFGKREWLGVIGNGIWSNYNIIIDTPHKNLYLKRFQSLEKSEASGYDYGFRNRTDICDGWIVSSLVRDGDALKAGIEIGDTIMAINHKPVKDFTWDEEWAADDMPTQEIELRGKSGQLKHIFLEAKTYWQERNTKPATYTEIKIKENPQQSFSKSIPAGDYSGISYLGDNKYVVVDDKASPDGFSIFYIEIDSISGIIREVELKTVKNSGQPNRDGEGITYCPSRNTIFISGEKDNAIKEYTLDGQLTGNIVFIPDSINQNLNSNKGLESLSWNEHTQRLWTATEDEDCRLLEYDSNLKLVNVWKYKVDPATSKQDYVNGVSEICALADGRILVLEREVMIPKKKIGAWAECKLYVAKPINGQMEKQLLTKWKTKMNMTNHSFANYEGMCLGPKLYGGRQVLILLADSQHRYKGILKDWFKTFILDM</sequence>
<protein>
    <recommendedName>
        <fullName evidence="1">PDZ domain-containing protein</fullName>
    </recommendedName>
</protein>
<gene>
    <name evidence="2" type="ORF">GTC17253_05710</name>
</gene>
<dbReference type="SUPFAM" id="SSF50156">
    <property type="entry name" value="PDZ domain-like"/>
    <property type="match status" value="1"/>
</dbReference>
<name>A0AB33IWY8_9BACT</name>
<dbReference type="Pfam" id="PF00595">
    <property type="entry name" value="PDZ"/>
    <property type="match status" value="1"/>
</dbReference>
<dbReference type="EMBL" id="AP035785">
    <property type="protein sequence ID" value="BFO70605.1"/>
    <property type="molecule type" value="Genomic_DNA"/>
</dbReference>
<dbReference type="InterPro" id="IPR027372">
    <property type="entry name" value="Phytase-like_dom"/>
</dbReference>
<dbReference type="Pfam" id="PF13449">
    <property type="entry name" value="Phytase-like"/>
    <property type="match status" value="1"/>
</dbReference>
<dbReference type="PROSITE" id="PS50106">
    <property type="entry name" value="PDZ"/>
    <property type="match status" value="1"/>
</dbReference>
<evidence type="ECO:0000259" key="1">
    <source>
        <dbReference type="PROSITE" id="PS50106"/>
    </source>
</evidence>
<dbReference type="Gene3D" id="2.30.42.10">
    <property type="match status" value="1"/>
</dbReference>
<feature type="domain" description="PDZ" evidence="1">
    <location>
        <begin position="224"/>
        <end position="286"/>
    </location>
</feature>
<organism evidence="2">
    <name type="scientific">Prevotella sp. GTC17253</name>
    <dbReference type="NCBI Taxonomy" id="3236793"/>
    <lineage>
        <taxon>Bacteria</taxon>
        <taxon>Pseudomonadati</taxon>
        <taxon>Bacteroidota</taxon>
        <taxon>Bacteroidia</taxon>
        <taxon>Bacteroidales</taxon>
        <taxon>Prevotellaceae</taxon>
        <taxon>Prevotella</taxon>
    </lineage>
</organism>
<dbReference type="SUPFAM" id="SSF63829">
    <property type="entry name" value="Calcium-dependent phosphotriesterase"/>
    <property type="match status" value="1"/>
</dbReference>
<reference evidence="2" key="1">
    <citation type="submission" date="2024-07" db="EMBL/GenBank/DDBJ databases">
        <title>Complete genome sequence of Prevotella sp. YM-2024 GTC17253.</title>
        <authorList>
            <person name="Hayashi M."/>
            <person name="Muto Y."/>
            <person name="Tanaka K."/>
            <person name="Niwa H."/>
        </authorList>
    </citation>
    <scope>NUCLEOTIDE SEQUENCE</scope>
    <source>
        <strain evidence="2">GTC17253</strain>
    </source>
</reference>